<dbReference type="STRING" id="862719.AZOLI_2913"/>
<keyword evidence="1" id="KW-0812">Transmembrane</keyword>
<feature type="transmembrane region" description="Helical" evidence="1">
    <location>
        <begin position="110"/>
        <end position="131"/>
    </location>
</feature>
<feature type="transmembrane region" description="Helical" evidence="1">
    <location>
        <begin position="152"/>
        <end position="172"/>
    </location>
</feature>
<feature type="transmembrane region" description="Helical" evidence="1">
    <location>
        <begin position="247"/>
        <end position="267"/>
    </location>
</feature>
<evidence type="ECO:0000313" key="3">
    <source>
        <dbReference type="Proteomes" id="UP000005667"/>
    </source>
</evidence>
<feature type="transmembrane region" description="Helical" evidence="1">
    <location>
        <begin position="216"/>
        <end position="241"/>
    </location>
</feature>
<name>G7Z3R4_AZOL4</name>
<accession>G7Z3R4</accession>
<feature type="transmembrane region" description="Helical" evidence="1">
    <location>
        <begin position="331"/>
        <end position="348"/>
    </location>
</feature>
<feature type="transmembrane region" description="Helical" evidence="1">
    <location>
        <begin position="83"/>
        <end position="104"/>
    </location>
</feature>
<gene>
    <name evidence="2" type="ordered locus">AZOLI_2913</name>
</gene>
<feature type="transmembrane region" description="Helical" evidence="1">
    <location>
        <begin position="51"/>
        <end position="71"/>
    </location>
</feature>
<dbReference type="HOGENOM" id="CLU_755758_0_0_5"/>
<feature type="transmembrane region" description="Helical" evidence="1">
    <location>
        <begin position="305"/>
        <end position="324"/>
    </location>
</feature>
<keyword evidence="1" id="KW-0472">Membrane</keyword>
<sequence length="366" mass="39554">MPWGRCLASSSSRSAEWRGRVSQFALFGLAAVSGLLLQVSTGIGIDPSGAWYEFLVYSLLAVGLYGSVHGIDRSVLRTDLGRILLAITVGVAAKAVLIAAAVQFLSGDPVLALVLGISLAQIDPVSVAAALSSGRVGRSIVISARAQNIIRVWCSFDDPVTIIIAFILYRYLGANDNISYYGIILEVIGNLSIIVLGVVFIWICSSFRYIEKYSPVFLVSVLFSAAYFQFMLAPAVLGLFLRPAIDRYLAFATKMALFMSALLIGLLFTDVSMVWLGIGIGIGVFLAHLIVSLPMSAGLDKADRIYIALAQQNGMTAILLALLFERFHPEIISVAVPAIFSVNILHTVTNKEWKGRFNIGSKIEKI</sequence>
<keyword evidence="1" id="KW-1133">Transmembrane helix</keyword>
<protein>
    <recommendedName>
        <fullName evidence="4">Cation/H+ exchanger domain-containing protein</fullName>
    </recommendedName>
</protein>
<evidence type="ECO:0000256" key="1">
    <source>
        <dbReference type="SAM" id="Phobius"/>
    </source>
</evidence>
<feature type="transmembrane region" description="Helical" evidence="1">
    <location>
        <begin position="21"/>
        <end position="45"/>
    </location>
</feature>
<dbReference type="AlphaFoldDB" id="G7Z3R4"/>
<keyword evidence="3" id="KW-1185">Reference proteome</keyword>
<proteinExistence type="predicted"/>
<feature type="transmembrane region" description="Helical" evidence="1">
    <location>
        <begin position="178"/>
        <end position="204"/>
    </location>
</feature>
<feature type="transmembrane region" description="Helical" evidence="1">
    <location>
        <begin position="274"/>
        <end position="293"/>
    </location>
</feature>
<organism evidence="2 3">
    <name type="scientific">Azospirillum lipoferum (strain 4B)</name>
    <dbReference type="NCBI Taxonomy" id="862719"/>
    <lineage>
        <taxon>Bacteria</taxon>
        <taxon>Pseudomonadati</taxon>
        <taxon>Pseudomonadota</taxon>
        <taxon>Alphaproteobacteria</taxon>
        <taxon>Rhodospirillales</taxon>
        <taxon>Azospirillaceae</taxon>
        <taxon>Azospirillum</taxon>
    </lineage>
</organism>
<evidence type="ECO:0000313" key="2">
    <source>
        <dbReference type="EMBL" id="CBS88087.1"/>
    </source>
</evidence>
<dbReference type="KEGG" id="ali:AZOLI_2913"/>
<dbReference type="EMBL" id="FQ311868">
    <property type="protein sequence ID" value="CBS88087.1"/>
    <property type="molecule type" value="Genomic_DNA"/>
</dbReference>
<evidence type="ECO:0008006" key="4">
    <source>
        <dbReference type="Google" id="ProtNLM"/>
    </source>
</evidence>
<dbReference type="Proteomes" id="UP000005667">
    <property type="component" value="Chromosome"/>
</dbReference>
<reference evidence="3" key="1">
    <citation type="journal article" date="2011" name="PLoS Genet.">
        <title>Azospirillum genomes reveal transition of bacteria from aquatic to terrestrial environments.</title>
        <authorList>
            <person name="Wisniewski-Dye F."/>
            <person name="Borziak K."/>
            <person name="Khalsa-Moyers G."/>
            <person name="Alexandre G."/>
            <person name="Sukharnikov L.O."/>
            <person name="Wuichet K."/>
            <person name="Hurst G.B."/>
            <person name="McDonald W.H."/>
            <person name="Robertson J.S."/>
            <person name="Barbe V."/>
            <person name="Calteau A."/>
            <person name="Rouy Z."/>
            <person name="Mangenot S."/>
            <person name="Prigent-Combaret C."/>
            <person name="Normand P."/>
            <person name="Boyer M."/>
            <person name="Siguier P."/>
            <person name="Dessaux Y."/>
            <person name="Elmerich C."/>
            <person name="Condemine G."/>
            <person name="Krishnen G."/>
            <person name="Kennedy I."/>
            <person name="Paterson A.H."/>
            <person name="Gonzalez V."/>
            <person name="Mavingui P."/>
            <person name="Zhulin I.B."/>
        </authorList>
    </citation>
    <scope>NUCLEOTIDE SEQUENCE [LARGE SCALE GENOMIC DNA]</scope>
    <source>
        <strain evidence="3">4B</strain>
    </source>
</reference>